<accession>A0A6J4S565</accession>
<name>A0A6J4S565_9SPHN</name>
<organism evidence="2">
    <name type="scientific">uncultured Sphingomonas sp</name>
    <dbReference type="NCBI Taxonomy" id="158754"/>
    <lineage>
        <taxon>Bacteria</taxon>
        <taxon>Pseudomonadati</taxon>
        <taxon>Pseudomonadota</taxon>
        <taxon>Alphaproteobacteria</taxon>
        <taxon>Sphingomonadales</taxon>
        <taxon>Sphingomonadaceae</taxon>
        <taxon>Sphingomonas</taxon>
        <taxon>environmental samples</taxon>
    </lineage>
</organism>
<feature type="non-terminal residue" evidence="2">
    <location>
        <position position="1"/>
    </location>
</feature>
<evidence type="ECO:0000313" key="2">
    <source>
        <dbReference type="EMBL" id="CAA9490041.1"/>
    </source>
</evidence>
<evidence type="ECO:0000256" key="1">
    <source>
        <dbReference type="SAM" id="MobiDB-lite"/>
    </source>
</evidence>
<reference evidence="2" key="1">
    <citation type="submission" date="2020-02" db="EMBL/GenBank/DDBJ databases">
        <authorList>
            <person name="Meier V. D."/>
        </authorList>
    </citation>
    <scope>NUCLEOTIDE SEQUENCE</scope>
    <source>
        <strain evidence="2">AVDCRST_MAG44</strain>
    </source>
</reference>
<feature type="non-terminal residue" evidence="2">
    <location>
        <position position="22"/>
    </location>
</feature>
<sequence length="22" mass="2555">APALRPHPRLDLRPRQLPVPRV</sequence>
<dbReference type="EMBL" id="CADCVY010000012">
    <property type="protein sequence ID" value="CAA9490041.1"/>
    <property type="molecule type" value="Genomic_DNA"/>
</dbReference>
<proteinExistence type="predicted"/>
<gene>
    <name evidence="2" type="ORF">AVDCRST_MAG44-156</name>
</gene>
<dbReference type="AlphaFoldDB" id="A0A6J4S565"/>
<feature type="region of interest" description="Disordered" evidence="1">
    <location>
        <begin position="1"/>
        <end position="22"/>
    </location>
</feature>
<protein>
    <submittedName>
        <fullName evidence="2">Uncharacterized protein</fullName>
    </submittedName>
</protein>